<reference evidence="2" key="1">
    <citation type="submission" date="2020-04" db="EMBL/GenBank/DDBJ databases">
        <authorList>
            <person name="Chiriac C."/>
            <person name="Salcher M."/>
            <person name="Ghai R."/>
            <person name="Kavagutti S V."/>
        </authorList>
    </citation>
    <scope>NUCLEOTIDE SEQUENCE</scope>
</reference>
<sequence>MAKRNHSFDVSESGDDWGEYKKTTKKKVKHRENESGWRFDKRQDYKVEDNYDEDERKIGW</sequence>
<dbReference type="EMBL" id="LR796178">
    <property type="protein sequence ID" value="CAB4124260.1"/>
    <property type="molecule type" value="Genomic_DNA"/>
</dbReference>
<name>A0A6J5KVM2_9CAUD</name>
<feature type="region of interest" description="Disordered" evidence="1">
    <location>
        <begin position="1"/>
        <end position="35"/>
    </location>
</feature>
<organism evidence="2">
    <name type="scientific">uncultured Caudovirales phage</name>
    <dbReference type="NCBI Taxonomy" id="2100421"/>
    <lineage>
        <taxon>Viruses</taxon>
        <taxon>Duplodnaviria</taxon>
        <taxon>Heunggongvirae</taxon>
        <taxon>Uroviricota</taxon>
        <taxon>Caudoviricetes</taxon>
        <taxon>Peduoviridae</taxon>
        <taxon>Maltschvirus</taxon>
        <taxon>Maltschvirus maltsch</taxon>
    </lineage>
</organism>
<evidence type="ECO:0000313" key="2">
    <source>
        <dbReference type="EMBL" id="CAB4124260.1"/>
    </source>
</evidence>
<evidence type="ECO:0000256" key="1">
    <source>
        <dbReference type="SAM" id="MobiDB-lite"/>
    </source>
</evidence>
<accession>A0A6J5KVM2</accession>
<protein>
    <submittedName>
        <fullName evidence="2">Uncharacterized protein</fullName>
    </submittedName>
</protein>
<gene>
    <name evidence="2" type="ORF">UFOVP49_98</name>
</gene>
<proteinExistence type="predicted"/>